<dbReference type="Pfam" id="PF01410">
    <property type="entry name" value="COLFI"/>
    <property type="match status" value="1"/>
</dbReference>
<evidence type="ECO:0000256" key="1">
    <source>
        <dbReference type="ARBA" id="ARBA00004613"/>
    </source>
</evidence>
<dbReference type="AlphaFoldDB" id="A0A0A9WMQ7"/>
<name>A0A0A9WMQ7_LYGHE</name>
<dbReference type="GO" id="GO:0005581">
    <property type="term" value="C:collagen trimer"/>
    <property type="evidence" value="ECO:0007669"/>
    <property type="project" value="UniProtKB-KW"/>
</dbReference>
<sequence length="237" mass="27122">MRMFGKQINDEEKKKLLLKAYESLKASYDRFMRPDGTKMAPARSCRDLAVAHPNFDSGDYWLDPNAGDIKDAILAYCDIPNRVTCVYPQPNATSEINHIGKEQELWLSDIEEGMKITYKADSNQIGFLQLLSVTATQNITYHCLDSIAYFDLNLKSYRKGLKLLGWNDAEIMPKGHKRLRYDILEDGCRAKNGKWKKTALTYSTDNPSRLPIIDIAMRDVGDKNQRFRIEIGPACFQ</sequence>
<dbReference type="PROSITE" id="PS51461">
    <property type="entry name" value="NC1_FIB"/>
    <property type="match status" value="1"/>
</dbReference>
<dbReference type="InterPro" id="IPR000885">
    <property type="entry name" value="Fib_collagen_C"/>
</dbReference>
<feature type="domain" description="Fibrillar collagen NC1" evidence="4">
    <location>
        <begin position="14"/>
        <end position="237"/>
    </location>
</feature>
<gene>
    <name evidence="5" type="primary">col2a1_1</name>
    <name evidence="5" type="ORF">CM83_12509</name>
</gene>
<dbReference type="SMART" id="SM00038">
    <property type="entry name" value="COLFI"/>
    <property type="match status" value="1"/>
</dbReference>
<dbReference type="EMBL" id="GBHO01034898">
    <property type="protein sequence ID" value="JAG08706.1"/>
    <property type="molecule type" value="Transcribed_RNA"/>
</dbReference>
<dbReference type="FunFam" id="2.60.120.1000:FF:000007">
    <property type="entry name" value="Collagen type V alpha 3 chain"/>
    <property type="match status" value="1"/>
</dbReference>
<evidence type="ECO:0000259" key="4">
    <source>
        <dbReference type="PROSITE" id="PS51461"/>
    </source>
</evidence>
<comment type="subcellular location">
    <subcellularLocation>
        <location evidence="1">Secreted</location>
    </subcellularLocation>
</comment>
<evidence type="ECO:0000256" key="3">
    <source>
        <dbReference type="ARBA" id="ARBA00023119"/>
    </source>
</evidence>
<keyword evidence="2" id="KW-0964">Secreted</keyword>
<reference evidence="5" key="1">
    <citation type="journal article" date="2014" name="PLoS ONE">
        <title>Transcriptome-Based Identification of ABC Transporters in the Western Tarnished Plant Bug Lygus hesperus.</title>
        <authorList>
            <person name="Hull J.J."/>
            <person name="Chaney K."/>
            <person name="Geib S.M."/>
            <person name="Fabrick J.A."/>
            <person name="Brent C.S."/>
            <person name="Walsh D."/>
            <person name="Lavine L.C."/>
        </authorList>
    </citation>
    <scope>NUCLEOTIDE SEQUENCE</scope>
</reference>
<proteinExistence type="predicted"/>
<reference evidence="5" key="2">
    <citation type="submission" date="2014-07" db="EMBL/GenBank/DDBJ databases">
        <authorList>
            <person name="Hull J."/>
        </authorList>
    </citation>
    <scope>NUCLEOTIDE SEQUENCE</scope>
</reference>
<dbReference type="GO" id="GO:0005576">
    <property type="term" value="C:extracellular region"/>
    <property type="evidence" value="ECO:0007669"/>
    <property type="project" value="UniProtKB-SubCell"/>
</dbReference>
<dbReference type="GO" id="GO:0005201">
    <property type="term" value="F:extracellular matrix structural constituent"/>
    <property type="evidence" value="ECO:0007669"/>
    <property type="project" value="InterPro"/>
</dbReference>
<organism evidence="5">
    <name type="scientific">Lygus hesperus</name>
    <name type="common">Western plant bug</name>
    <dbReference type="NCBI Taxonomy" id="30085"/>
    <lineage>
        <taxon>Eukaryota</taxon>
        <taxon>Metazoa</taxon>
        <taxon>Ecdysozoa</taxon>
        <taxon>Arthropoda</taxon>
        <taxon>Hexapoda</taxon>
        <taxon>Insecta</taxon>
        <taxon>Pterygota</taxon>
        <taxon>Neoptera</taxon>
        <taxon>Paraneoptera</taxon>
        <taxon>Hemiptera</taxon>
        <taxon>Heteroptera</taxon>
        <taxon>Panheteroptera</taxon>
        <taxon>Cimicomorpha</taxon>
        <taxon>Miridae</taxon>
        <taxon>Mirini</taxon>
        <taxon>Lygus</taxon>
    </lineage>
</organism>
<accession>A0A0A9WMQ7</accession>
<evidence type="ECO:0000313" key="5">
    <source>
        <dbReference type="EMBL" id="JAG08706.1"/>
    </source>
</evidence>
<evidence type="ECO:0000256" key="2">
    <source>
        <dbReference type="ARBA" id="ARBA00022525"/>
    </source>
</evidence>
<dbReference type="Gene3D" id="2.60.120.1000">
    <property type="match status" value="1"/>
</dbReference>
<keyword evidence="3 5" id="KW-0176">Collagen</keyword>
<protein>
    <submittedName>
        <fullName evidence="5">Collagen alpha-1(II) chain</fullName>
    </submittedName>
</protein>